<evidence type="ECO:0000313" key="4">
    <source>
        <dbReference type="Proteomes" id="UP000769157"/>
    </source>
</evidence>
<comment type="caution">
    <text evidence="3">The sequence shown here is derived from an EMBL/GenBank/DDBJ whole genome shotgun (WGS) entry which is preliminary data.</text>
</comment>
<gene>
    <name evidence="3" type="ORF">OGAPHI_005880</name>
</gene>
<dbReference type="RefSeq" id="XP_046059717.1">
    <property type="nucleotide sequence ID" value="XM_046207109.1"/>
</dbReference>
<dbReference type="PANTHER" id="PTHR31834">
    <property type="entry name" value="INITIATION-SPECIFIC ALPHA-1,6-MANNOSYLTRANSFERASE"/>
    <property type="match status" value="1"/>
</dbReference>
<dbReference type="InterPro" id="IPR039367">
    <property type="entry name" value="Och1-like"/>
</dbReference>
<evidence type="ECO:0000313" key="3">
    <source>
        <dbReference type="EMBL" id="KAH3662628.1"/>
    </source>
</evidence>
<dbReference type="InterPro" id="IPR007577">
    <property type="entry name" value="GlycoTrfase_DXD_sugar-bd_CS"/>
</dbReference>
<dbReference type="AlphaFoldDB" id="A0A9P8T1B6"/>
<dbReference type="EMBL" id="JAEUBE010000378">
    <property type="protein sequence ID" value="KAH3662628.1"/>
    <property type="molecule type" value="Genomic_DNA"/>
</dbReference>
<protein>
    <recommendedName>
        <fullName evidence="5">Mannosyltransferase</fullName>
    </recommendedName>
</protein>
<organism evidence="3 4">
    <name type="scientific">Ogataea philodendri</name>
    <dbReference type="NCBI Taxonomy" id="1378263"/>
    <lineage>
        <taxon>Eukaryota</taxon>
        <taxon>Fungi</taxon>
        <taxon>Dikarya</taxon>
        <taxon>Ascomycota</taxon>
        <taxon>Saccharomycotina</taxon>
        <taxon>Pichiomycetes</taxon>
        <taxon>Pichiales</taxon>
        <taxon>Pichiaceae</taxon>
        <taxon>Ogataea</taxon>
    </lineage>
</organism>
<dbReference type="GO" id="GO:0000136">
    <property type="term" value="C:mannan polymerase complex"/>
    <property type="evidence" value="ECO:0007669"/>
    <property type="project" value="TreeGrafter"/>
</dbReference>
<dbReference type="Pfam" id="PF04488">
    <property type="entry name" value="Gly_transf_sug"/>
    <property type="match status" value="1"/>
</dbReference>
<dbReference type="SUPFAM" id="SSF53448">
    <property type="entry name" value="Nucleotide-diphospho-sugar transferases"/>
    <property type="match status" value="1"/>
</dbReference>
<dbReference type="Proteomes" id="UP000769157">
    <property type="component" value="Unassembled WGS sequence"/>
</dbReference>
<evidence type="ECO:0000256" key="1">
    <source>
        <dbReference type="ARBA" id="ARBA00009003"/>
    </source>
</evidence>
<feature type="compositionally biased region" description="Acidic residues" evidence="2">
    <location>
        <begin position="664"/>
        <end position="673"/>
    </location>
</feature>
<feature type="region of interest" description="Disordered" evidence="2">
    <location>
        <begin position="644"/>
        <end position="673"/>
    </location>
</feature>
<evidence type="ECO:0000256" key="2">
    <source>
        <dbReference type="SAM" id="MobiDB-lite"/>
    </source>
</evidence>
<evidence type="ECO:0008006" key="5">
    <source>
        <dbReference type="Google" id="ProtNLM"/>
    </source>
</evidence>
<dbReference type="GO" id="GO:0006487">
    <property type="term" value="P:protein N-linked glycosylation"/>
    <property type="evidence" value="ECO:0007669"/>
    <property type="project" value="TreeGrafter"/>
</dbReference>
<reference evidence="3" key="2">
    <citation type="submission" date="2021-01" db="EMBL/GenBank/DDBJ databases">
        <authorList>
            <person name="Schikora-Tamarit M.A."/>
        </authorList>
    </citation>
    <scope>NUCLEOTIDE SEQUENCE</scope>
    <source>
        <strain evidence="3">CBS6075</strain>
    </source>
</reference>
<dbReference type="Gene3D" id="3.90.550.20">
    <property type="match status" value="1"/>
</dbReference>
<dbReference type="OrthoDB" id="409543at2759"/>
<dbReference type="GeneID" id="70237844"/>
<accession>A0A9P8T1B6</accession>
<comment type="similarity">
    <text evidence="1">Belongs to the glycosyltransferase 32 family.</text>
</comment>
<dbReference type="InterPro" id="IPR029044">
    <property type="entry name" value="Nucleotide-diphossugar_trans"/>
</dbReference>
<reference evidence="3" key="1">
    <citation type="journal article" date="2021" name="Open Biol.">
        <title>Shared evolutionary footprints suggest mitochondrial oxidative damage underlies multiple complex I losses in fungi.</title>
        <authorList>
            <person name="Schikora-Tamarit M.A."/>
            <person name="Marcet-Houben M."/>
            <person name="Nosek J."/>
            <person name="Gabaldon T."/>
        </authorList>
    </citation>
    <scope>NUCLEOTIDE SEQUENCE</scope>
    <source>
        <strain evidence="3">CBS6075</strain>
    </source>
</reference>
<dbReference type="GO" id="GO:0000009">
    <property type="term" value="F:alpha-1,6-mannosyltransferase activity"/>
    <property type="evidence" value="ECO:0007669"/>
    <property type="project" value="InterPro"/>
</dbReference>
<proteinExistence type="inferred from homology"/>
<dbReference type="PANTHER" id="PTHR31834:SF1">
    <property type="entry name" value="INITIATION-SPECIFIC ALPHA-1,6-MANNOSYLTRANSFERASE"/>
    <property type="match status" value="1"/>
</dbReference>
<name>A0A9P8T1B6_9ASCO</name>
<sequence length="673" mass="78325">MMLQSLWGSGTKSRDLSAIEAKINTEVNMNFLKFGHELRAFNRPPEHTATIREKLAFYFPYEPEKPVPDTIWQTWKVDLDDDKFPAKYKRFQSSWVIKNPDYHYHLIPDNVIDQFVEQMYANVPEVVRAYHLLPKNIMKADFFRYLVIHARGGTYSDMDTICLKPIKDWATFSKEIIYVANFREFQKKMPMPVVDPESRTTPVGLTIGIEADPDRPDWHEWFARRVQFCQWTIQGKPGHPLLRELIIRIVEETFRKEALGTLKKVEGKDSGQDVMQWTGPGIFTDNFFDYVNNVESDGKLGDGYGVGSSYWVRHENPTASWSTVTTFLENWDKICYIFGNLSGINESHSEIGDDPKLKRFLDQKDKYTLDEHQRWVIKSLLEFKPMIEEFLGFNFIVQKFTEWMKIFETEGKNTIFSYARTYMKVLKLYRAISDILHDGSEMNDRFDLSQELFFWPDNNDADTVEFKTNPKSLDSKFLEAIASSYPKFSQYFNLAFAEELMIVGSLLDLSDRNVKLFATINWDSEDAPAKALTRKSFEEMEKTEDLLLRAEVIYFRDEGVSKQFDIESFKFWSSDMSMEFPRLRSIFTVVNSVPISNSSLESSSIFAKRVRGLRRANTDPKKLSQLISLPSFFRKIPEVKDVFPGIDDTPEKSDINDSSNESCSSEDEAEMVF</sequence>
<keyword evidence="4" id="KW-1185">Reference proteome</keyword>